<reference evidence="2 3" key="2">
    <citation type="submission" date="2018-12" db="EMBL/GenBank/DDBJ databases">
        <title>Nakamurella antarcticus sp. nov., isolated from Antarctica South Shetland Islands soil.</title>
        <authorList>
            <person name="Peng F."/>
        </authorList>
    </citation>
    <scope>NUCLEOTIDE SEQUENCE [LARGE SCALE GENOMIC DNA]</scope>
    <source>
        <strain evidence="2 3">S14-144</strain>
    </source>
</reference>
<dbReference type="OrthoDB" id="3369851at2"/>
<dbReference type="AlphaFoldDB" id="A0A3G8ZJ74"/>
<dbReference type="InterPro" id="IPR046105">
    <property type="entry name" value="DUF6042"/>
</dbReference>
<accession>A0A3G8ZJ74</accession>
<feature type="compositionally biased region" description="Acidic residues" evidence="1">
    <location>
        <begin position="19"/>
        <end position="32"/>
    </location>
</feature>
<evidence type="ECO:0000313" key="3">
    <source>
        <dbReference type="Proteomes" id="UP000268084"/>
    </source>
</evidence>
<feature type="region of interest" description="Disordered" evidence="1">
    <location>
        <begin position="1"/>
        <end position="32"/>
    </location>
</feature>
<dbReference type="KEGG" id="nak:EH165_02810"/>
<keyword evidence="3" id="KW-1185">Reference proteome</keyword>
<organism evidence="2 3">
    <name type="scientific">Nakamurella antarctica</name>
    <dbReference type="NCBI Taxonomy" id="1902245"/>
    <lineage>
        <taxon>Bacteria</taxon>
        <taxon>Bacillati</taxon>
        <taxon>Actinomycetota</taxon>
        <taxon>Actinomycetes</taxon>
        <taxon>Nakamurellales</taxon>
        <taxon>Nakamurellaceae</taxon>
        <taxon>Nakamurella</taxon>
    </lineage>
</organism>
<evidence type="ECO:0000313" key="2">
    <source>
        <dbReference type="EMBL" id="AZI57248.1"/>
    </source>
</evidence>
<evidence type="ECO:0000256" key="1">
    <source>
        <dbReference type="SAM" id="MobiDB-lite"/>
    </source>
</evidence>
<dbReference type="Pfam" id="PF19508">
    <property type="entry name" value="DUF6042"/>
    <property type="match status" value="1"/>
</dbReference>
<sequence length="289" mass="31707">MSQGTNDSHDAAVNKATVDEDTTDENFDDDDEVTEEDLAAEGIFDEWLALGWFSIAPSVLFSITEAARGLHFTRAELAESIALNIEEHGYRELDSDPLWLVADPETAADLELAEEGGYDAYLEGERTQRANWGELGSRSPKLAVTTVDEFIDLLCDWNLLVESDGVLELLDPVPDPVDLLPLTNPEKDELLESREPSDFELVDGVLHAFIYHSDESTMVTTIGKLAQQADVAPEMARLILAGIIASGESGLTADRFGPMEAEAITDLADHQKFTLVVDRDSDAIKHHAH</sequence>
<proteinExistence type="predicted"/>
<name>A0A3G8ZJ74_9ACTN</name>
<reference evidence="2 3" key="1">
    <citation type="submission" date="2018-11" db="EMBL/GenBank/DDBJ databases">
        <authorList>
            <person name="Da X."/>
        </authorList>
    </citation>
    <scope>NUCLEOTIDE SEQUENCE [LARGE SCALE GENOMIC DNA]</scope>
    <source>
        <strain evidence="2 3">S14-144</strain>
    </source>
</reference>
<dbReference type="Proteomes" id="UP000268084">
    <property type="component" value="Chromosome"/>
</dbReference>
<dbReference type="RefSeq" id="WP_124797933.1">
    <property type="nucleotide sequence ID" value="NZ_CP034170.1"/>
</dbReference>
<dbReference type="EMBL" id="CP034170">
    <property type="protein sequence ID" value="AZI57248.1"/>
    <property type="molecule type" value="Genomic_DNA"/>
</dbReference>
<protein>
    <submittedName>
        <fullName evidence="2">Uncharacterized protein</fullName>
    </submittedName>
</protein>
<gene>
    <name evidence="2" type="ORF">EH165_02810</name>
</gene>